<evidence type="ECO:0000313" key="2">
    <source>
        <dbReference type="EMBL" id="PRW61103.1"/>
    </source>
</evidence>
<comment type="caution">
    <text evidence="2">The sequence shown here is derived from an EMBL/GenBank/DDBJ whole genome shotgun (WGS) entry which is preliminary data.</text>
</comment>
<dbReference type="PANTHER" id="PTHR34126:SF1">
    <property type="entry name" value="PEROXISOME BIOGENESIS PROTEIN 22"/>
    <property type="match status" value="1"/>
</dbReference>
<dbReference type="EMBL" id="LHPG02000001">
    <property type="protein sequence ID" value="PRW61103.1"/>
    <property type="molecule type" value="Genomic_DNA"/>
</dbReference>
<dbReference type="Proteomes" id="UP000239899">
    <property type="component" value="Unassembled WGS sequence"/>
</dbReference>
<name>A0A2P6U470_CHLSO</name>
<dbReference type="Pfam" id="PF22978">
    <property type="entry name" value="HAD_Pex22"/>
    <property type="match status" value="1"/>
</dbReference>
<organism evidence="2 3">
    <name type="scientific">Chlorella sorokiniana</name>
    <name type="common">Freshwater green alga</name>
    <dbReference type="NCBI Taxonomy" id="3076"/>
    <lineage>
        <taxon>Eukaryota</taxon>
        <taxon>Viridiplantae</taxon>
        <taxon>Chlorophyta</taxon>
        <taxon>core chlorophytes</taxon>
        <taxon>Trebouxiophyceae</taxon>
        <taxon>Chlorellales</taxon>
        <taxon>Chlorellaceae</taxon>
        <taxon>Chlorella clade</taxon>
        <taxon>Chlorella</taxon>
    </lineage>
</organism>
<proteinExistence type="predicted"/>
<accession>A0A2P6U470</accession>
<evidence type="ECO:0000313" key="3">
    <source>
        <dbReference type="Proteomes" id="UP000239899"/>
    </source>
</evidence>
<sequence>MWRALAVLLASLFRDASGPSLAFTGVLGLAVVYALWQLRGGAGRKRDEQPLDPSQPSTSAAAAAAHGGAAAAAAHGASAATPAAAVARRLAGVRRVTLSVPGVLLEEKGAEELDESASVRQDAAELVRQIAGRADCYLMCHVSDDIGEALVRGALEHAGIVGGSPGQVPPHRLLFCGTLLGKVSIVRQLEPELHIDGHPQTVSDLQRFVKQLVLVGPPQLAQQAAAVPSGSGAGLAGPNVQHAPSLAAAMGLLS</sequence>
<feature type="signal peptide" evidence="1">
    <location>
        <begin position="1"/>
        <end position="18"/>
    </location>
</feature>
<dbReference type="AlphaFoldDB" id="A0A2P6U470"/>
<protein>
    <submittedName>
        <fullName evidence="2">Peroxisome biogenesis 22-like</fullName>
    </submittedName>
</protein>
<dbReference type="OrthoDB" id="77656at2759"/>
<reference evidence="2 3" key="1">
    <citation type="journal article" date="2018" name="Plant J.">
        <title>Genome sequences of Chlorella sorokiniana UTEX 1602 and Micractinium conductrix SAG 241.80: implications to maltose excretion by a green alga.</title>
        <authorList>
            <person name="Arriola M.B."/>
            <person name="Velmurugan N."/>
            <person name="Zhang Y."/>
            <person name="Plunkett M.H."/>
            <person name="Hondzo H."/>
            <person name="Barney B.M."/>
        </authorList>
    </citation>
    <scope>NUCLEOTIDE SEQUENCE [LARGE SCALE GENOMIC DNA]</scope>
    <source>
        <strain evidence="3">UTEX 1602</strain>
    </source>
</reference>
<dbReference type="InterPro" id="IPR037485">
    <property type="entry name" value="PEX22"/>
</dbReference>
<dbReference type="GO" id="GO:0007031">
    <property type="term" value="P:peroxisome organization"/>
    <property type="evidence" value="ECO:0007669"/>
    <property type="project" value="InterPro"/>
</dbReference>
<evidence type="ECO:0000256" key="1">
    <source>
        <dbReference type="SAM" id="SignalP"/>
    </source>
</evidence>
<feature type="chain" id="PRO_5015137237" evidence="1">
    <location>
        <begin position="19"/>
        <end position="254"/>
    </location>
</feature>
<gene>
    <name evidence="2" type="ORF">C2E21_0084</name>
</gene>
<keyword evidence="1" id="KW-0732">Signal</keyword>
<dbReference type="PANTHER" id="PTHR34126">
    <property type="entry name" value="PEROXISOME BIOGENESIS PROTEIN 22"/>
    <property type="match status" value="1"/>
</dbReference>
<keyword evidence="3" id="KW-1185">Reference proteome</keyword>